<protein>
    <submittedName>
        <fullName evidence="2">Triacylglycerol esterase/lipase EstA (Alpha/beta hydrolase family)</fullName>
    </submittedName>
</protein>
<comment type="caution">
    <text evidence="2">The sequence shown here is derived from an EMBL/GenBank/DDBJ whole genome shotgun (WGS) entry which is preliminary data.</text>
</comment>
<dbReference type="EMBL" id="JACHJR010000001">
    <property type="protein sequence ID" value="MBB4951401.1"/>
    <property type="molecule type" value="Genomic_DNA"/>
</dbReference>
<dbReference type="GO" id="GO:0016298">
    <property type="term" value="F:lipase activity"/>
    <property type="evidence" value="ECO:0007669"/>
    <property type="project" value="TreeGrafter"/>
</dbReference>
<sequence>MHRRILPVAVALLSALAAAGPAAPAQAAGSAANPVIFVHGRNAGPGVWGTMTADFRDHGFPADRLFTWSYDTGRSTNEVLAGQLASYVEQVRQQTGAAQVDLVAHSLGSLPTRWYVRYGDGSRTVANWVSLAGPNHGTTLGYLCALWDQGCRDMTPNSYVVSHLNQGDETPGTTRYTTVRSSCDEQIAPTASTALAGATNLETGCLKHNDLLTDRSVAAAVRAALTP</sequence>
<keyword evidence="3" id="KW-1185">Reference proteome</keyword>
<name>A0A7W7SLD5_9ACTN</name>
<keyword evidence="1" id="KW-0732">Signal</keyword>
<dbReference type="RefSeq" id="WP_184923320.1">
    <property type="nucleotide sequence ID" value="NZ_JACHJR010000001.1"/>
</dbReference>
<keyword evidence="2" id="KW-0378">Hydrolase</keyword>
<accession>A0A7W7SLD5</accession>
<dbReference type="PANTHER" id="PTHR32015">
    <property type="entry name" value="FASTING INDUCED LIPASE"/>
    <property type="match status" value="1"/>
</dbReference>
<evidence type="ECO:0000313" key="2">
    <source>
        <dbReference type="EMBL" id="MBB4951401.1"/>
    </source>
</evidence>
<gene>
    <name evidence="2" type="ORF">F4556_006936</name>
</gene>
<dbReference type="InterPro" id="IPR029058">
    <property type="entry name" value="AB_hydrolase_fold"/>
</dbReference>
<reference evidence="2 3" key="1">
    <citation type="submission" date="2020-08" db="EMBL/GenBank/DDBJ databases">
        <title>Sequencing the genomes of 1000 actinobacteria strains.</title>
        <authorList>
            <person name="Klenk H.-P."/>
        </authorList>
    </citation>
    <scope>NUCLEOTIDE SEQUENCE [LARGE SCALE GENOMIC DNA]</scope>
    <source>
        <strain evidence="2 3">DSM 44786</strain>
    </source>
</reference>
<feature type="signal peptide" evidence="1">
    <location>
        <begin position="1"/>
        <end position="27"/>
    </location>
</feature>
<evidence type="ECO:0000256" key="1">
    <source>
        <dbReference type="SAM" id="SignalP"/>
    </source>
</evidence>
<dbReference type="GO" id="GO:0016042">
    <property type="term" value="P:lipid catabolic process"/>
    <property type="evidence" value="ECO:0007669"/>
    <property type="project" value="InterPro"/>
</dbReference>
<dbReference type="Gene3D" id="3.40.50.1820">
    <property type="entry name" value="alpha/beta hydrolase"/>
    <property type="match status" value="1"/>
</dbReference>
<evidence type="ECO:0000313" key="3">
    <source>
        <dbReference type="Proteomes" id="UP000573327"/>
    </source>
</evidence>
<dbReference type="AlphaFoldDB" id="A0A7W7SLD5"/>
<dbReference type="Pfam" id="PF01674">
    <property type="entry name" value="Lipase_2"/>
    <property type="match status" value="1"/>
</dbReference>
<dbReference type="Proteomes" id="UP000573327">
    <property type="component" value="Unassembled WGS sequence"/>
</dbReference>
<dbReference type="PANTHER" id="PTHR32015:SF1">
    <property type="entry name" value="LIPASE"/>
    <property type="match status" value="1"/>
</dbReference>
<organism evidence="2 3">
    <name type="scientific">Kitasatospora gansuensis</name>
    <dbReference type="NCBI Taxonomy" id="258050"/>
    <lineage>
        <taxon>Bacteria</taxon>
        <taxon>Bacillati</taxon>
        <taxon>Actinomycetota</taxon>
        <taxon>Actinomycetes</taxon>
        <taxon>Kitasatosporales</taxon>
        <taxon>Streptomycetaceae</taxon>
        <taxon>Kitasatospora</taxon>
    </lineage>
</organism>
<feature type="chain" id="PRO_5031382331" evidence="1">
    <location>
        <begin position="28"/>
        <end position="227"/>
    </location>
</feature>
<proteinExistence type="predicted"/>
<dbReference type="InterPro" id="IPR002918">
    <property type="entry name" value="Lipase_EstA/Esterase_EstB"/>
</dbReference>
<dbReference type="SUPFAM" id="SSF53474">
    <property type="entry name" value="alpha/beta-Hydrolases"/>
    <property type="match status" value="1"/>
</dbReference>